<protein>
    <submittedName>
        <fullName evidence="2">Uncharacterized protein</fullName>
    </submittedName>
</protein>
<reference evidence="2" key="3">
    <citation type="submission" date="2015-04" db="UniProtKB">
        <authorList>
            <consortium name="EnsemblPlants"/>
        </authorList>
    </citation>
    <scope>IDENTIFICATION</scope>
</reference>
<organism evidence="2 3">
    <name type="scientific">Leersia perrieri</name>
    <dbReference type="NCBI Taxonomy" id="77586"/>
    <lineage>
        <taxon>Eukaryota</taxon>
        <taxon>Viridiplantae</taxon>
        <taxon>Streptophyta</taxon>
        <taxon>Embryophyta</taxon>
        <taxon>Tracheophyta</taxon>
        <taxon>Spermatophyta</taxon>
        <taxon>Magnoliopsida</taxon>
        <taxon>Liliopsida</taxon>
        <taxon>Poales</taxon>
        <taxon>Poaceae</taxon>
        <taxon>BOP clade</taxon>
        <taxon>Oryzoideae</taxon>
        <taxon>Oryzeae</taxon>
        <taxon>Oryzinae</taxon>
        <taxon>Leersia</taxon>
    </lineage>
</organism>
<sequence>MWHIQKARVGMKCLSYLILFLLTWTNCFTEAFSKGKSWNEMFELCDFRVILGHVQPSKQPGYYGDAGMTNDMTKFVQKIRNIFWVEDNSLISKFPPYFTNFTNLLGRLKITNGVLLPWYKLLLDTHMCMMPSYQRRFFLIFIYREFKNGRNEDKWNAALQNAGLPSNWLTKLKKVIVFKDVIQKAIKDGRSYAPTSDDAFRLARDVAEHGAEHRFAQGGAERYRDDSGIELMIPCYMEDFIPEIVAEVLKEGVNITNEYGLKSYYLILANACGMLEYHVAVADAVYLSGQDQQVLLNLLHETF</sequence>
<keyword evidence="3" id="KW-1185">Reference proteome</keyword>
<proteinExistence type="predicted"/>
<dbReference type="STRING" id="77586.A0A0D9VCA7"/>
<dbReference type="PANTHER" id="PTHR35161:SF19">
    <property type="entry name" value="OS02G0113400 PROTEIN"/>
    <property type="match status" value="1"/>
</dbReference>
<reference evidence="2 3" key="1">
    <citation type="submission" date="2012-08" db="EMBL/GenBank/DDBJ databases">
        <title>Oryza genome evolution.</title>
        <authorList>
            <person name="Wing R.A."/>
        </authorList>
    </citation>
    <scope>NUCLEOTIDE SEQUENCE</scope>
</reference>
<accession>A0A0D9VCA7</accession>
<dbReference type="PANTHER" id="PTHR35161">
    <property type="entry name" value="OS02G0303100 PROTEIN"/>
    <property type="match status" value="1"/>
</dbReference>
<dbReference type="HOGENOM" id="CLU_088069_0_0_1"/>
<keyword evidence="1" id="KW-0732">Signal</keyword>
<reference evidence="3" key="2">
    <citation type="submission" date="2013-12" db="EMBL/GenBank/DDBJ databases">
        <authorList>
            <person name="Yu Y."/>
            <person name="Lee S."/>
            <person name="de Baynast K."/>
            <person name="Wissotski M."/>
            <person name="Liu L."/>
            <person name="Talag J."/>
            <person name="Goicoechea J."/>
            <person name="Angelova A."/>
            <person name="Jetty R."/>
            <person name="Kudrna D."/>
            <person name="Golser W."/>
            <person name="Rivera L."/>
            <person name="Zhang J."/>
            <person name="Wing R."/>
        </authorList>
    </citation>
    <scope>NUCLEOTIDE SEQUENCE</scope>
</reference>
<dbReference type="AlphaFoldDB" id="A0A0D9VCA7"/>
<dbReference type="Proteomes" id="UP000032180">
    <property type="component" value="Chromosome 2"/>
</dbReference>
<dbReference type="EnsemblPlants" id="LPERR02G03530.1">
    <property type="protein sequence ID" value="LPERR02G03530.1"/>
    <property type="gene ID" value="LPERR02G03530"/>
</dbReference>
<name>A0A0D9VCA7_9ORYZ</name>
<feature type="signal peptide" evidence="1">
    <location>
        <begin position="1"/>
        <end position="29"/>
    </location>
</feature>
<evidence type="ECO:0000256" key="1">
    <source>
        <dbReference type="SAM" id="SignalP"/>
    </source>
</evidence>
<evidence type="ECO:0000313" key="2">
    <source>
        <dbReference type="EnsemblPlants" id="LPERR02G03530.1"/>
    </source>
</evidence>
<dbReference type="Gramene" id="LPERR02G03530.1">
    <property type="protein sequence ID" value="LPERR02G03530.1"/>
    <property type="gene ID" value="LPERR02G03530"/>
</dbReference>
<feature type="chain" id="PRO_5002347784" evidence="1">
    <location>
        <begin position="30"/>
        <end position="303"/>
    </location>
</feature>
<evidence type="ECO:0000313" key="3">
    <source>
        <dbReference type="Proteomes" id="UP000032180"/>
    </source>
</evidence>